<keyword evidence="6 8" id="KW-1133">Transmembrane helix</keyword>
<feature type="transmembrane region" description="Helical" evidence="8">
    <location>
        <begin position="58"/>
        <end position="81"/>
    </location>
</feature>
<name>A0A133XJK3_9RHOO</name>
<dbReference type="InterPro" id="IPR004776">
    <property type="entry name" value="Mem_transp_PIN-like"/>
</dbReference>
<evidence type="ECO:0000256" key="7">
    <source>
        <dbReference type="ARBA" id="ARBA00023136"/>
    </source>
</evidence>
<dbReference type="Gene3D" id="1.20.1530.20">
    <property type="match status" value="1"/>
</dbReference>
<keyword evidence="10" id="KW-1185">Reference proteome</keyword>
<evidence type="ECO:0000256" key="8">
    <source>
        <dbReference type="SAM" id="Phobius"/>
    </source>
</evidence>
<feature type="transmembrane region" description="Helical" evidence="8">
    <location>
        <begin position="218"/>
        <end position="239"/>
    </location>
</feature>
<dbReference type="RefSeq" id="WP_066882923.1">
    <property type="nucleotide sequence ID" value="NZ_LODL01000019.1"/>
</dbReference>
<accession>A0A133XJK3</accession>
<evidence type="ECO:0000256" key="4">
    <source>
        <dbReference type="ARBA" id="ARBA00022475"/>
    </source>
</evidence>
<proteinExistence type="inferred from homology"/>
<dbReference type="Pfam" id="PF03547">
    <property type="entry name" value="Mem_trans"/>
    <property type="match status" value="1"/>
</dbReference>
<keyword evidence="3" id="KW-0813">Transport</keyword>
<feature type="transmembrane region" description="Helical" evidence="8">
    <location>
        <begin position="6"/>
        <end position="24"/>
    </location>
</feature>
<organism evidence="9 10">
    <name type="scientific">Dechloromonas denitrificans</name>
    <dbReference type="NCBI Taxonomy" id="281362"/>
    <lineage>
        <taxon>Bacteria</taxon>
        <taxon>Pseudomonadati</taxon>
        <taxon>Pseudomonadota</taxon>
        <taxon>Betaproteobacteria</taxon>
        <taxon>Rhodocyclales</taxon>
        <taxon>Azonexaceae</taxon>
        <taxon>Dechloromonas</taxon>
    </lineage>
</organism>
<dbReference type="GO" id="GO:0005886">
    <property type="term" value="C:plasma membrane"/>
    <property type="evidence" value="ECO:0007669"/>
    <property type="project" value="UniProtKB-SubCell"/>
</dbReference>
<dbReference type="EMBL" id="LODL01000019">
    <property type="protein sequence ID" value="KXB31120.1"/>
    <property type="molecule type" value="Genomic_DNA"/>
</dbReference>
<dbReference type="Proteomes" id="UP000070186">
    <property type="component" value="Unassembled WGS sequence"/>
</dbReference>
<dbReference type="AlphaFoldDB" id="A0A133XJK3"/>
<comment type="subcellular location">
    <subcellularLocation>
        <location evidence="1">Cell membrane</location>
        <topology evidence="1">Multi-pass membrane protein</topology>
    </subcellularLocation>
</comment>
<keyword evidence="7 8" id="KW-0472">Membrane</keyword>
<gene>
    <name evidence="9" type="ORF">AT959_10535</name>
</gene>
<evidence type="ECO:0000313" key="9">
    <source>
        <dbReference type="EMBL" id="KXB31120.1"/>
    </source>
</evidence>
<evidence type="ECO:0000256" key="6">
    <source>
        <dbReference type="ARBA" id="ARBA00022989"/>
    </source>
</evidence>
<dbReference type="STRING" id="281362.AT959_10535"/>
<reference evidence="9 10" key="1">
    <citation type="submission" date="2015-12" db="EMBL/GenBank/DDBJ databases">
        <title>Nitrous oxide reduction kinetics distinguish bacteria harboring typical versus atypical NosZ.</title>
        <authorList>
            <person name="Yoon S."/>
            <person name="Nissen S."/>
            <person name="Park D."/>
            <person name="Sanford R.A."/>
            <person name="Loeffler F.E."/>
        </authorList>
    </citation>
    <scope>NUCLEOTIDE SEQUENCE [LARGE SCALE GENOMIC DNA]</scope>
    <source>
        <strain evidence="9 10">ATCC BAA-841</strain>
    </source>
</reference>
<protein>
    <submittedName>
        <fullName evidence="9">Transporter</fullName>
    </submittedName>
</protein>
<dbReference type="InterPro" id="IPR038770">
    <property type="entry name" value="Na+/solute_symporter_sf"/>
</dbReference>
<feature type="transmembrane region" description="Helical" evidence="8">
    <location>
        <begin position="245"/>
        <end position="264"/>
    </location>
</feature>
<dbReference type="PANTHER" id="PTHR36838">
    <property type="entry name" value="AUXIN EFFLUX CARRIER FAMILY PROTEIN"/>
    <property type="match status" value="1"/>
</dbReference>
<feature type="transmembrane region" description="Helical" evidence="8">
    <location>
        <begin position="36"/>
        <end position="52"/>
    </location>
</feature>
<evidence type="ECO:0000256" key="5">
    <source>
        <dbReference type="ARBA" id="ARBA00022692"/>
    </source>
</evidence>
<evidence type="ECO:0000313" key="10">
    <source>
        <dbReference type="Proteomes" id="UP000070186"/>
    </source>
</evidence>
<comment type="caution">
    <text evidence="9">The sequence shown here is derived from an EMBL/GenBank/DDBJ whole genome shotgun (WGS) entry which is preliminary data.</text>
</comment>
<evidence type="ECO:0000256" key="3">
    <source>
        <dbReference type="ARBA" id="ARBA00022448"/>
    </source>
</evidence>
<comment type="similarity">
    <text evidence="2">Belongs to the auxin efflux carrier (TC 2.A.69) family.</text>
</comment>
<dbReference type="GO" id="GO:0055085">
    <property type="term" value="P:transmembrane transport"/>
    <property type="evidence" value="ECO:0007669"/>
    <property type="project" value="InterPro"/>
</dbReference>
<dbReference type="PANTHER" id="PTHR36838:SF4">
    <property type="entry name" value="AUXIN EFFLUX CARRIER FAMILY PROTEIN"/>
    <property type="match status" value="1"/>
</dbReference>
<feature type="transmembrane region" description="Helical" evidence="8">
    <location>
        <begin position="155"/>
        <end position="176"/>
    </location>
</feature>
<keyword evidence="4" id="KW-1003">Cell membrane</keyword>
<evidence type="ECO:0000256" key="1">
    <source>
        <dbReference type="ARBA" id="ARBA00004651"/>
    </source>
</evidence>
<keyword evidence="5 8" id="KW-0812">Transmembrane</keyword>
<feature type="transmembrane region" description="Helical" evidence="8">
    <location>
        <begin position="276"/>
        <end position="297"/>
    </location>
</feature>
<feature type="transmembrane region" description="Helical" evidence="8">
    <location>
        <begin position="121"/>
        <end position="143"/>
    </location>
</feature>
<sequence length="298" mass="31544">MNTALLLLPDFALILLGAAIRRWMHLGDHFWSGVEKLVYFILFPALLINAIVKTRLDLGAALPLLGTALAAMAGGMLLGLLPKMFVRLPPLTFASVFQCAYRFNSYIALAVAGMLFGSPGIATMGLIVGAAVPVANLVSVWMLARHGEVGLWREVARNPLIWGTAAGFLLNLAGFVPPAPLQAFLGRLADASIALGLITVGAALRLENTPGVRGVSLWLVTVKLLALPLIAAVTGRLLGLQGLNYQVVVLFAALPTASSAYILAMRMGGDGRSVAWLISATTLGSMLTLPLWAAWLLR</sequence>
<evidence type="ECO:0000256" key="2">
    <source>
        <dbReference type="ARBA" id="ARBA00010145"/>
    </source>
</evidence>